<dbReference type="Gene3D" id="3.90.25.10">
    <property type="entry name" value="UDP-galactose 4-epimerase, domain 1"/>
    <property type="match status" value="1"/>
</dbReference>
<dbReference type="InterPro" id="IPR020904">
    <property type="entry name" value="Sc_DH/Rdtase_CS"/>
</dbReference>
<dbReference type="InterPro" id="IPR036291">
    <property type="entry name" value="NAD(P)-bd_dom_sf"/>
</dbReference>
<evidence type="ECO:0000313" key="2">
    <source>
        <dbReference type="EMBL" id="MEE6308628.1"/>
    </source>
</evidence>
<keyword evidence="3" id="KW-1185">Reference proteome</keyword>
<dbReference type="PROSITE" id="PS00061">
    <property type="entry name" value="ADH_SHORT"/>
    <property type="match status" value="1"/>
</dbReference>
<dbReference type="SUPFAM" id="SSF51735">
    <property type="entry name" value="NAD(P)-binding Rossmann-fold domains"/>
    <property type="match status" value="1"/>
</dbReference>
<proteinExistence type="predicted"/>
<organism evidence="2 3">
    <name type="scientific">Plantactinospora veratri</name>
    <dbReference type="NCBI Taxonomy" id="1436122"/>
    <lineage>
        <taxon>Bacteria</taxon>
        <taxon>Bacillati</taxon>
        <taxon>Actinomycetota</taxon>
        <taxon>Actinomycetes</taxon>
        <taxon>Micromonosporales</taxon>
        <taxon>Micromonosporaceae</taxon>
        <taxon>Plantactinospora</taxon>
    </lineage>
</organism>
<feature type="domain" description="NAD-dependent epimerase/dehydratase" evidence="1">
    <location>
        <begin position="4"/>
        <end position="231"/>
    </location>
</feature>
<evidence type="ECO:0000313" key="3">
    <source>
        <dbReference type="Proteomes" id="UP001339911"/>
    </source>
</evidence>
<name>A0ABU7SF95_9ACTN</name>
<dbReference type="InterPro" id="IPR001509">
    <property type="entry name" value="Epimerase_deHydtase"/>
</dbReference>
<reference evidence="2 3" key="1">
    <citation type="submission" date="2024-01" db="EMBL/GenBank/DDBJ databases">
        <title>Genome insights into Plantactinospora veratri sp. nov.</title>
        <authorList>
            <person name="Wang L."/>
        </authorList>
    </citation>
    <scope>NUCLEOTIDE SEQUENCE [LARGE SCALE GENOMIC DNA]</scope>
    <source>
        <strain evidence="2 3">NEAU-FHS4</strain>
    </source>
</reference>
<dbReference type="PANTHER" id="PTHR43245">
    <property type="entry name" value="BIFUNCTIONAL POLYMYXIN RESISTANCE PROTEIN ARNA"/>
    <property type="match status" value="1"/>
</dbReference>
<accession>A0ABU7SF95</accession>
<dbReference type="PANTHER" id="PTHR43245:SF13">
    <property type="entry name" value="UDP-D-APIOSE_UDP-D-XYLOSE SYNTHASE 2"/>
    <property type="match status" value="1"/>
</dbReference>
<protein>
    <submittedName>
        <fullName evidence="2">NAD-dependent epimerase/dehydratase family protein</fullName>
    </submittedName>
</protein>
<dbReference type="EMBL" id="JAZGQL010000012">
    <property type="protein sequence ID" value="MEE6308628.1"/>
    <property type="molecule type" value="Genomic_DNA"/>
</dbReference>
<gene>
    <name evidence="2" type="ORF">V1634_17505</name>
</gene>
<dbReference type="InterPro" id="IPR050177">
    <property type="entry name" value="Lipid_A_modif_metabolic_enz"/>
</dbReference>
<evidence type="ECO:0000259" key="1">
    <source>
        <dbReference type="Pfam" id="PF01370"/>
    </source>
</evidence>
<comment type="caution">
    <text evidence="2">The sequence shown here is derived from an EMBL/GenBank/DDBJ whole genome shotgun (WGS) entry which is preliminary data.</text>
</comment>
<dbReference type="Proteomes" id="UP001339911">
    <property type="component" value="Unassembled WGS sequence"/>
</dbReference>
<sequence length="338" mass="35635">MRLLVTGGAGFIGSNLVEAALADPAITDVRVIDDLSTGRAGNLHGQDVELVEASILDPAALDRATAGRDAVVHLAALPSVPRSVRYPLDSHAANATGTVMVLEAARRHEVGQVVVASSSSVYGANPGLPKNELDWTRPLSPYAASKLATEAYTLAYQASYGLAALAFRFFNVYGPRQRHDHPYAAVIPRFVHAALSGEPVLFYGDGNQSRDFTHVDTVSAVLLDAVRRGVRHDQPVNLAFETRTSLRDLVAALETVLGRPIPRQVAAPRPGDVRHSQADSALLRELFPGVEPAPLLDGLRSTVAWFEIELAGGRGVAPAAPVLVPAQGAAGGQGATCM</sequence>
<dbReference type="Gene3D" id="3.40.50.720">
    <property type="entry name" value="NAD(P)-binding Rossmann-like Domain"/>
    <property type="match status" value="1"/>
</dbReference>
<dbReference type="RefSeq" id="WP_331208905.1">
    <property type="nucleotide sequence ID" value="NZ_JAZGQL010000012.1"/>
</dbReference>
<dbReference type="Pfam" id="PF01370">
    <property type="entry name" value="Epimerase"/>
    <property type="match status" value="1"/>
</dbReference>